<keyword evidence="1" id="KW-0472">Membrane</keyword>
<reference evidence="2" key="1">
    <citation type="submission" date="2021-02" db="EMBL/GenBank/DDBJ databases">
        <authorList>
            <person name="Nowell W R."/>
        </authorList>
    </citation>
    <scope>NUCLEOTIDE SEQUENCE</scope>
</reference>
<feature type="transmembrane region" description="Helical" evidence="1">
    <location>
        <begin position="50"/>
        <end position="72"/>
    </location>
</feature>
<feature type="non-terminal residue" evidence="2">
    <location>
        <position position="1"/>
    </location>
</feature>
<dbReference type="Proteomes" id="UP000663881">
    <property type="component" value="Unassembled WGS sequence"/>
</dbReference>
<evidence type="ECO:0000313" key="3">
    <source>
        <dbReference type="EMBL" id="CAF4229952.1"/>
    </source>
</evidence>
<name>A0A814MA67_9BILA</name>
<gene>
    <name evidence="3" type="ORF">OKA104_LOCUS42503</name>
    <name evidence="2" type="ORF">VCS650_LOCUS18768</name>
</gene>
<proteinExistence type="predicted"/>
<dbReference type="Proteomes" id="UP000663891">
    <property type="component" value="Unassembled WGS sequence"/>
</dbReference>
<evidence type="ECO:0000256" key="1">
    <source>
        <dbReference type="SAM" id="Phobius"/>
    </source>
</evidence>
<evidence type="ECO:0000313" key="2">
    <source>
        <dbReference type="EMBL" id="CAF1076485.1"/>
    </source>
</evidence>
<accession>A0A814MA67</accession>
<dbReference type="AlphaFoldDB" id="A0A814MA67"/>
<keyword evidence="1" id="KW-1133">Transmembrane helix</keyword>
<evidence type="ECO:0000313" key="4">
    <source>
        <dbReference type="Proteomes" id="UP000663891"/>
    </source>
</evidence>
<keyword evidence="1" id="KW-0812">Transmembrane</keyword>
<sequence length="89" mass="10145">LIPPIWFIVFPPAIRKRKDLLLYTEQDENQEPTVKLEANTSLYPTSKRTLLLLIFPGLLIVLATVSIILLYISTKFIQTFIINTNGTSI</sequence>
<comment type="caution">
    <text evidence="2">The sequence shown here is derived from an EMBL/GenBank/DDBJ whole genome shotgun (WGS) entry which is preliminary data.</text>
</comment>
<dbReference type="EMBL" id="CAJOAY010010984">
    <property type="protein sequence ID" value="CAF4229952.1"/>
    <property type="molecule type" value="Genomic_DNA"/>
</dbReference>
<dbReference type="EMBL" id="CAJNON010000182">
    <property type="protein sequence ID" value="CAF1076485.1"/>
    <property type="molecule type" value="Genomic_DNA"/>
</dbReference>
<organism evidence="2 4">
    <name type="scientific">Adineta steineri</name>
    <dbReference type="NCBI Taxonomy" id="433720"/>
    <lineage>
        <taxon>Eukaryota</taxon>
        <taxon>Metazoa</taxon>
        <taxon>Spiralia</taxon>
        <taxon>Gnathifera</taxon>
        <taxon>Rotifera</taxon>
        <taxon>Eurotatoria</taxon>
        <taxon>Bdelloidea</taxon>
        <taxon>Adinetida</taxon>
        <taxon>Adinetidae</taxon>
        <taxon>Adineta</taxon>
    </lineage>
</organism>
<protein>
    <submittedName>
        <fullName evidence="2">Uncharacterized protein</fullName>
    </submittedName>
</protein>